<evidence type="ECO:0000256" key="1">
    <source>
        <dbReference type="ARBA" id="ARBA00004496"/>
    </source>
</evidence>
<dbReference type="GO" id="GO:0005634">
    <property type="term" value="C:nucleus"/>
    <property type="evidence" value="ECO:0007669"/>
    <property type="project" value="TreeGrafter"/>
</dbReference>
<dbReference type="GO" id="GO:0000288">
    <property type="term" value="P:nuclear-transcribed mRNA catabolic process, deadenylation-dependent decay"/>
    <property type="evidence" value="ECO:0007669"/>
    <property type="project" value="TreeGrafter"/>
</dbReference>
<dbReference type="SMART" id="SM00360">
    <property type="entry name" value="RRM"/>
    <property type="match status" value="1"/>
</dbReference>
<feature type="region of interest" description="Disordered" evidence="5">
    <location>
        <begin position="1"/>
        <end position="76"/>
    </location>
</feature>
<evidence type="ECO:0000259" key="6">
    <source>
        <dbReference type="PROSITE" id="PS50102"/>
    </source>
</evidence>
<dbReference type="InterPro" id="IPR000504">
    <property type="entry name" value="RRM_dom"/>
</dbReference>
<dbReference type="GO" id="GO:0008143">
    <property type="term" value="F:poly(A) binding"/>
    <property type="evidence" value="ECO:0007669"/>
    <property type="project" value="TreeGrafter"/>
</dbReference>
<dbReference type="Gene3D" id="3.30.70.330">
    <property type="match status" value="1"/>
</dbReference>
<feature type="region of interest" description="Disordered" evidence="5">
    <location>
        <begin position="222"/>
        <end position="271"/>
    </location>
</feature>
<comment type="caution">
    <text evidence="7">The sequence shown here is derived from an EMBL/GenBank/DDBJ whole genome shotgun (WGS) entry which is preliminary data.</text>
</comment>
<dbReference type="SUPFAM" id="SSF54928">
    <property type="entry name" value="RNA-binding domain, RBD"/>
    <property type="match status" value="1"/>
</dbReference>
<sequence length="271" mass="28681">MWPFLGHTLFPPPTQAWLQRASSDPGAQGWGAWSGAEEPPPEPGDGAGKEEARAEAEDDLEDAGFPLPPLEGEDLAEYPEPDQVTARGAQQRLPGPGFTGTDGCSSDLSQATVPRPGRGPPLSVGCTCPGLPVEKVESDHRSVYVGNVDYGGTAEELEAYFNPCGEVHRVTILCDKFSGHPKGYAYVEFAAEGAAQAAVELDESIFRGRVIKVLPKRTNLPGISSTNRGGFRGQPGARGPFPHSSLQGGARFRPRGRNRWAGPGGLWVGPG</sequence>
<dbReference type="Pfam" id="PF00076">
    <property type="entry name" value="RRM_1"/>
    <property type="match status" value="1"/>
</dbReference>
<keyword evidence="8" id="KW-1185">Reference proteome</keyword>
<feature type="compositionally biased region" description="Gly residues" evidence="5">
    <location>
        <begin position="262"/>
        <end position="271"/>
    </location>
</feature>
<evidence type="ECO:0000313" key="8">
    <source>
        <dbReference type="Proteomes" id="UP000475037"/>
    </source>
</evidence>
<comment type="subcellular location">
    <subcellularLocation>
        <location evidence="1">Cytoplasm</location>
    </subcellularLocation>
</comment>
<dbReference type="PANTHER" id="PTHR23236">
    <property type="entry name" value="EUKARYOTIC TRANSLATION INITIATION FACTOR 4B/4H"/>
    <property type="match status" value="1"/>
</dbReference>
<organism evidence="7 8">
    <name type="scientific">Crocuta crocuta</name>
    <name type="common">Spotted hyena</name>
    <dbReference type="NCBI Taxonomy" id="9678"/>
    <lineage>
        <taxon>Eukaryota</taxon>
        <taxon>Metazoa</taxon>
        <taxon>Chordata</taxon>
        <taxon>Craniata</taxon>
        <taxon>Vertebrata</taxon>
        <taxon>Euteleostomi</taxon>
        <taxon>Mammalia</taxon>
        <taxon>Eutheria</taxon>
        <taxon>Laurasiatheria</taxon>
        <taxon>Carnivora</taxon>
        <taxon>Feliformia</taxon>
        <taxon>Hyaenidae</taxon>
        <taxon>Crocuta</taxon>
    </lineage>
</organism>
<feature type="domain" description="RRM" evidence="6">
    <location>
        <begin position="141"/>
        <end position="218"/>
    </location>
</feature>
<evidence type="ECO:0000256" key="3">
    <source>
        <dbReference type="ARBA" id="ARBA00022884"/>
    </source>
</evidence>
<feature type="non-terminal residue" evidence="7">
    <location>
        <position position="1"/>
    </location>
</feature>
<dbReference type="Proteomes" id="UP000475037">
    <property type="component" value="Unassembled WGS sequence"/>
</dbReference>
<dbReference type="GO" id="GO:0005737">
    <property type="term" value="C:cytoplasm"/>
    <property type="evidence" value="ECO:0007669"/>
    <property type="project" value="UniProtKB-SubCell"/>
</dbReference>
<feature type="non-terminal residue" evidence="7">
    <location>
        <position position="271"/>
    </location>
</feature>
<proteinExistence type="predicted"/>
<gene>
    <name evidence="7" type="primary">Pabpn1l</name>
    <name evidence="7" type="ORF">FOF47_R10696</name>
</gene>
<keyword evidence="3 4" id="KW-0694">RNA-binding</keyword>
<dbReference type="AlphaFoldDB" id="A0A6G1B9V2"/>
<evidence type="ECO:0000256" key="2">
    <source>
        <dbReference type="ARBA" id="ARBA00022490"/>
    </source>
</evidence>
<dbReference type="InterPro" id="IPR012677">
    <property type="entry name" value="Nucleotide-bd_a/b_plait_sf"/>
</dbReference>
<evidence type="ECO:0000313" key="7">
    <source>
        <dbReference type="EMBL" id="KAF0884818.1"/>
    </source>
</evidence>
<protein>
    <submittedName>
        <fullName evidence="7">EPAB2 protein</fullName>
    </submittedName>
</protein>
<keyword evidence="2" id="KW-0963">Cytoplasm</keyword>
<name>A0A6G1B9V2_CROCR</name>
<reference evidence="7 8" key="1">
    <citation type="submission" date="2019-11" db="EMBL/GenBank/DDBJ databases">
        <authorList>
            <person name="Yang C."/>
            <person name="Li F."/>
        </authorList>
    </citation>
    <scope>NUCLEOTIDE SEQUENCE [LARGE SCALE GENOMIC DNA]</scope>
    <source>
        <strain evidence="7">KB4526</strain>
        <tissue evidence="7">Muscle</tissue>
    </source>
</reference>
<evidence type="ECO:0000256" key="5">
    <source>
        <dbReference type="SAM" id="MobiDB-lite"/>
    </source>
</evidence>
<accession>A0A6G1B9V2</accession>
<dbReference type="PANTHER" id="PTHR23236:SF27">
    <property type="entry name" value="EMBRYONIC POLYADENYLATE-BINDING PROTEIN 2"/>
    <property type="match status" value="1"/>
</dbReference>
<dbReference type="InterPro" id="IPR035979">
    <property type="entry name" value="RBD_domain_sf"/>
</dbReference>
<evidence type="ECO:0000256" key="4">
    <source>
        <dbReference type="PROSITE-ProRule" id="PRU00176"/>
    </source>
</evidence>
<dbReference type="EMBL" id="VOAJ01001468">
    <property type="protein sequence ID" value="KAF0884818.1"/>
    <property type="molecule type" value="Genomic_DNA"/>
</dbReference>
<dbReference type="PROSITE" id="PS50102">
    <property type="entry name" value="RRM"/>
    <property type="match status" value="1"/>
</dbReference>